<keyword evidence="9" id="KW-0521">NADP</keyword>
<dbReference type="PANTHER" id="PTHR24198">
    <property type="entry name" value="ANKYRIN REPEAT AND PROTEIN KINASE DOMAIN-CONTAINING PROTEIN"/>
    <property type="match status" value="1"/>
</dbReference>
<dbReference type="Gene3D" id="1.25.40.20">
    <property type="entry name" value="Ankyrin repeat-containing domain"/>
    <property type="match status" value="5"/>
</dbReference>
<comment type="catalytic activity">
    <reaction evidence="7 9">
        <text>L-arginyl-[protein] + NAD(+) = N(omega)-(ADP-D-ribosyl)-L-arginyl-[protein] + nicotinamide + H(+)</text>
        <dbReference type="Rhea" id="RHEA:19149"/>
        <dbReference type="Rhea" id="RHEA-COMP:10532"/>
        <dbReference type="Rhea" id="RHEA-COMP:15087"/>
        <dbReference type="ChEBI" id="CHEBI:15378"/>
        <dbReference type="ChEBI" id="CHEBI:17154"/>
        <dbReference type="ChEBI" id="CHEBI:29965"/>
        <dbReference type="ChEBI" id="CHEBI:57540"/>
        <dbReference type="ChEBI" id="CHEBI:142554"/>
        <dbReference type="EC" id="2.4.2.31"/>
    </reaction>
</comment>
<dbReference type="InterPro" id="IPR036770">
    <property type="entry name" value="Ankyrin_rpt-contain_sf"/>
</dbReference>
<evidence type="ECO:0000256" key="5">
    <source>
        <dbReference type="ARBA" id="ARBA00022737"/>
    </source>
</evidence>
<dbReference type="SUPFAM" id="SSF48403">
    <property type="entry name" value="Ankyrin repeat"/>
    <property type="match status" value="2"/>
</dbReference>
<proteinExistence type="inferred from homology"/>
<dbReference type="InterPro" id="IPR002110">
    <property type="entry name" value="Ankyrin_rpt"/>
</dbReference>
<accession>A0AB34ITZ4</accession>
<keyword evidence="12" id="KW-1185">Reference proteome</keyword>
<dbReference type="Pfam" id="PF12796">
    <property type="entry name" value="Ank_2"/>
    <property type="match status" value="3"/>
</dbReference>
<feature type="repeat" description="ANK" evidence="8">
    <location>
        <begin position="902"/>
        <end position="934"/>
    </location>
</feature>
<evidence type="ECO:0000313" key="12">
    <source>
        <dbReference type="Proteomes" id="UP001515480"/>
    </source>
</evidence>
<dbReference type="PANTHER" id="PTHR24198:SF165">
    <property type="entry name" value="ANKYRIN REPEAT-CONTAINING PROTEIN-RELATED"/>
    <property type="match status" value="1"/>
</dbReference>
<feature type="repeat" description="ANK" evidence="8">
    <location>
        <begin position="869"/>
        <end position="901"/>
    </location>
</feature>
<feature type="repeat" description="ANK" evidence="8">
    <location>
        <begin position="1176"/>
        <end position="1202"/>
    </location>
</feature>
<organism evidence="11 12">
    <name type="scientific">Prymnesium parvum</name>
    <name type="common">Toxic golden alga</name>
    <dbReference type="NCBI Taxonomy" id="97485"/>
    <lineage>
        <taxon>Eukaryota</taxon>
        <taxon>Haptista</taxon>
        <taxon>Haptophyta</taxon>
        <taxon>Prymnesiophyceae</taxon>
        <taxon>Prymnesiales</taxon>
        <taxon>Prymnesiaceae</taxon>
        <taxon>Prymnesium</taxon>
    </lineage>
</organism>
<evidence type="ECO:0000256" key="4">
    <source>
        <dbReference type="ARBA" id="ARBA00022695"/>
    </source>
</evidence>
<keyword evidence="9" id="KW-0520">NAD</keyword>
<feature type="repeat" description="ANK" evidence="8">
    <location>
        <begin position="973"/>
        <end position="1005"/>
    </location>
</feature>
<dbReference type="PROSITE" id="PS50088">
    <property type="entry name" value="ANK_REPEAT"/>
    <property type="match status" value="7"/>
</dbReference>
<evidence type="ECO:0000256" key="6">
    <source>
        <dbReference type="ARBA" id="ARBA00023043"/>
    </source>
</evidence>
<keyword evidence="2 9" id="KW-0328">Glycosyltransferase</keyword>
<name>A0AB34ITZ4_PRYPA</name>
<dbReference type="GO" id="GO:0106274">
    <property type="term" value="F:NAD+-protein-arginine ADP-ribosyltransferase activity"/>
    <property type="evidence" value="ECO:0007669"/>
    <property type="project" value="UniProtKB-EC"/>
</dbReference>
<dbReference type="SUPFAM" id="SSF56399">
    <property type="entry name" value="ADP-ribosylation"/>
    <property type="match status" value="1"/>
</dbReference>
<dbReference type="InterPro" id="IPR000768">
    <property type="entry name" value="ART"/>
</dbReference>
<evidence type="ECO:0000256" key="8">
    <source>
        <dbReference type="PROSITE-ProRule" id="PRU00023"/>
    </source>
</evidence>
<evidence type="ECO:0000256" key="3">
    <source>
        <dbReference type="ARBA" id="ARBA00022679"/>
    </source>
</evidence>
<feature type="repeat" description="ANK" evidence="8">
    <location>
        <begin position="1141"/>
        <end position="1173"/>
    </location>
</feature>
<dbReference type="SMART" id="SM00248">
    <property type="entry name" value="ANK"/>
    <property type="match status" value="12"/>
</dbReference>
<evidence type="ECO:0000256" key="9">
    <source>
        <dbReference type="RuleBase" id="RU361228"/>
    </source>
</evidence>
<keyword evidence="5" id="KW-0677">Repeat</keyword>
<dbReference type="PROSITE" id="PS50297">
    <property type="entry name" value="ANK_REP_REGION"/>
    <property type="match status" value="7"/>
</dbReference>
<evidence type="ECO:0000256" key="7">
    <source>
        <dbReference type="ARBA" id="ARBA00047597"/>
    </source>
</evidence>
<dbReference type="Proteomes" id="UP001515480">
    <property type="component" value="Unassembled WGS sequence"/>
</dbReference>
<evidence type="ECO:0000256" key="10">
    <source>
        <dbReference type="SAM" id="MobiDB-lite"/>
    </source>
</evidence>
<feature type="region of interest" description="Disordered" evidence="10">
    <location>
        <begin position="1235"/>
        <end position="1282"/>
    </location>
</feature>
<dbReference type="EMBL" id="JBGBPQ010000019">
    <property type="protein sequence ID" value="KAL1505007.1"/>
    <property type="molecule type" value="Genomic_DNA"/>
</dbReference>
<dbReference type="Pfam" id="PF00023">
    <property type="entry name" value="Ank"/>
    <property type="match status" value="1"/>
</dbReference>
<feature type="compositionally biased region" description="Basic residues" evidence="10">
    <location>
        <begin position="1273"/>
        <end position="1282"/>
    </location>
</feature>
<evidence type="ECO:0000313" key="11">
    <source>
        <dbReference type="EMBL" id="KAL1505007.1"/>
    </source>
</evidence>
<sequence>MGSIVSSPAPPAFPQAPRTLQQALDEVLRRTKGAFPSRRSEASSAAVKGEWTTEAWLDSLPLADVIVGALVRPLGDGSTAEQHLAFLRELGRQREGESLVLHLLQGDEGALLRRLSAALWRGVEALCTARAATARELQQKFIDEGEVFTMSYGGIETFFGGLERLLGPPSPQLAAAMHREHCSSADSAVPFTTANYGVTTTSQIEYHFVVDPEDSLGALGLSAWPAEEVRGAGVSAREAKALSAFEAAWADVDEKLEGQNEYPLREEEFLGARLYTGPMFTKYNACLRGVGIPALQPRFDELCMGNRYTTTLHVINSAVVKLGKLQRAEKVYRGMSGGVLPETFWTASDKNVRGGCEYGFLSTTTQGDVALQYAAQDGTNAGILFEIQMGMIDRGASLSWLSQYPAEEEILFAPLTGLELLSSRVVGSVLLVEVRLSVNLMNRTIEQVVAKMQTSAIGLVELISDDLRFNGAPPQALEPFEVLETICESREPEYFHVSDNYKRAVKMALDEKANVLSSLTRAEVWAAERGSDAEVAHRQRACALLAAREADHESAALLLRLSLTRQPLPAAAAAAVAAAAAASPPADGKAWVLEVVQLCVADGCLAPWPATVVDLLSREAGEPAGGTLRAAGALLSALLDGEPRGVGREVLLFEAEHEMWRAGRVVGVQPELDPPAYAVRVGAATVRRAAAELFIPDDKAGAGALLREAAAAGQTALVAELLRLGVPVGSVTRAANSALHRAASAGREAACRLLVDARADPFLLNATQASAYEEAVRGGHARVRRIFRPEESDADVTARAAGGSALLRAAARGDANALHAELARGAAAAAEGAVENGVTPLMLAARGGHLSEAKVLLASGAHVNARSARGATPLLMAAEEGHAALVELCLREGALVDLPTASGATPLMQAAAFGHAEAVERLLRARAAPDAVAAAPPDGRGGVAIVLACEGGGVRAIRLLLDARAAVDAKLADGTTGLMVASTYGHTEAVQEMLEAGCAVDLTDAHGDTSLVRACREGFDETARALLHARADVNTSCAHGYTALIVACHFGHVHSARTVLAEHALVDLVDHAGMSALMHACLYPHLTDDDLVKLLLKERADVRLRCANGDQPLHIAAASRHDEATRALLNAGAPPDAVGAGELTPLMIAAAAGFESITSLLLSAGAAVDACDGGEGGYSPLMLASRYGHLEVIRQLLEARASPLLAAPDGKTALELAREGGHSLEEAALLNALRPATAELPPAGDGGAPVEKSGAGGDRANSKSARGWSKSATARRSRVNAS</sequence>
<dbReference type="Pfam" id="PF01129">
    <property type="entry name" value="ART"/>
    <property type="match status" value="1"/>
</dbReference>
<evidence type="ECO:0000256" key="1">
    <source>
        <dbReference type="ARBA" id="ARBA00009558"/>
    </source>
</evidence>
<comment type="similarity">
    <text evidence="1 9">Belongs to the Arg-specific ADP-ribosyltransferase family.</text>
</comment>
<feature type="repeat" description="ANK" evidence="8">
    <location>
        <begin position="1108"/>
        <end position="1140"/>
    </location>
</feature>
<dbReference type="PROSITE" id="PS51996">
    <property type="entry name" value="TR_MART"/>
    <property type="match status" value="1"/>
</dbReference>
<protein>
    <recommendedName>
        <fullName evidence="9">NAD(P)(+)--arginine ADP-ribosyltransferase</fullName>
        <ecNumber evidence="9">2.4.2.31</ecNumber>
    </recommendedName>
    <alternativeName>
        <fullName evidence="9">Mono(ADP-ribosyl)transferase</fullName>
    </alternativeName>
</protein>
<dbReference type="GO" id="GO:0016779">
    <property type="term" value="F:nucleotidyltransferase activity"/>
    <property type="evidence" value="ECO:0007669"/>
    <property type="project" value="UniProtKB-KW"/>
</dbReference>
<keyword evidence="3 9" id="KW-0808">Transferase</keyword>
<reference evidence="11 12" key="1">
    <citation type="journal article" date="2024" name="Science">
        <title>Giant polyketide synthase enzymes in the biosynthesis of giant marine polyether toxins.</title>
        <authorList>
            <person name="Fallon T.R."/>
            <person name="Shende V.V."/>
            <person name="Wierzbicki I.H."/>
            <person name="Pendleton A.L."/>
            <person name="Watervoot N.F."/>
            <person name="Auber R.P."/>
            <person name="Gonzalez D.J."/>
            <person name="Wisecaver J.H."/>
            <person name="Moore B.S."/>
        </authorList>
    </citation>
    <scope>NUCLEOTIDE SEQUENCE [LARGE SCALE GENOMIC DNA]</scope>
    <source>
        <strain evidence="11 12">12B1</strain>
    </source>
</reference>
<keyword evidence="6 8" id="KW-0040">ANK repeat</keyword>
<keyword evidence="4" id="KW-0548">Nucleotidyltransferase</keyword>
<feature type="repeat" description="ANK" evidence="8">
    <location>
        <begin position="836"/>
        <end position="868"/>
    </location>
</feature>
<gene>
    <name evidence="11" type="ORF">AB1Y20_008770</name>
</gene>
<dbReference type="EC" id="2.4.2.31" evidence="9"/>
<evidence type="ECO:0000256" key="2">
    <source>
        <dbReference type="ARBA" id="ARBA00022676"/>
    </source>
</evidence>
<dbReference type="Gene3D" id="3.90.176.10">
    <property type="entry name" value="Toxin ADP-ribosyltransferase, Chain A, domain 1"/>
    <property type="match status" value="1"/>
</dbReference>
<comment type="caution">
    <text evidence="11">The sequence shown here is derived from an EMBL/GenBank/DDBJ whole genome shotgun (WGS) entry which is preliminary data.</text>
</comment>